<name>A0A558J3U7_9GAMM</name>
<dbReference type="Gene3D" id="1.10.238.10">
    <property type="entry name" value="EF-hand"/>
    <property type="match status" value="1"/>
</dbReference>
<evidence type="ECO:0000259" key="3">
    <source>
        <dbReference type="PROSITE" id="PS50222"/>
    </source>
</evidence>
<accession>A0A558J3U7</accession>
<dbReference type="PROSITE" id="PS00018">
    <property type="entry name" value="EF_HAND_1"/>
    <property type="match status" value="1"/>
</dbReference>
<keyword evidence="1" id="KW-0175">Coiled coil</keyword>
<dbReference type="Pfam" id="PF13202">
    <property type="entry name" value="EF-hand_5"/>
    <property type="match status" value="2"/>
</dbReference>
<protein>
    <recommendedName>
        <fullName evidence="3">EF-hand domain-containing protein</fullName>
    </recommendedName>
</protein>
<feature type="compositionally biased region" description="Basic and acidic residues" evidence="2">
    <location>
        <begin position="28"/>
        <end position="51"/>
    </location>
</feature>
<dbReference type="InterPro" id="IPR002048">
    <property type="entry name" value="EF_hand_dom"/>
</dbReference>
<evidence type="ECO:0000313" key="4">
    <source>
        <dbReference type="EMBL" id="TVU88315.1"/>
    </source>
</evidence>
<feature type="coiled-coil region" evidence="1">
    <location>
        <begin position="1168"/>
        <end position="1195"/>
    </location>
</feature>
<dbReference type="Proteomes" id="UP000317288">
    <property type="component" value="Unassembled WGS sequence"/>
</dbReference>
<dbReference type="SMART" id="SM00054">
    <property type="entry name" value="EFh"/>
    <property type="match status" value="3"/>
</dbReference>
<gene>
    <name evidence="4" type="ORF">FQP89_18855</name>
</gene>
<dbReference type="GO" id="GO:0005509">
    <property type="term" value="F:calcium ion binding"/>
    <property type="evidence" value="ECO:0007669"/>
    <property type="project" value="InterPro"/>
</dbReference>
<evidence type="ECO:0000256" key="1">
    <source>
        <dbReference type="SAM" id="Coils"/>
    </source>
</evidence>
<dbReference type="EMBL" id="VNFE01000006">
    <property type="protein sequence ID" value="TVU88315.1"/>
    <property type="molecule type" value="Genomic_DNA"/>
</dbReference>
<dbReference type="InterPro" id="IPR011992">
    <property type="entry name" value="EF-hand-dom_pair"/>
</dbReference>
<feature type="coiled-coil region" evidence="1">
    <location>
        <begin position="1486"/>
        <end position="1516"/>
    </location>
</feature>
<proteinExistence type="predicted"/>
<dbReference type="RefSeq" id="WP_144814130.1">
    <property type="nucleotide sequence ID" value="NZ_VNFE01000006.1"/>
</dbReference>
<feature type="coiled-coil region" evidence="1">
    <location>
        <begin position="1427"/>
        <end position="1461"/>
    </location>
</feature>
<feature type="region of interest" description="Disordered" evidence="2">
    <location>
        <begin position="1688"/>
        <end position="1714"/>
    </location>
</feature>
<comment type="caution">
    <text evidence="4">The sequence shown here is derived from an EMBL/GenBank/DDBJ whole genome shotgun (WGS) entry which is preliminary data.</text>
</comment>
<feature type="compositionally biased region" description="Low complexity" evidence="2">
    <location>
        <begin position="1699"/>
        <end position="1712"/>
    </location>
</feature>
<dbReference type="CDD" id="cd00051">
    <property type="entry name" value="EFh"/>
    <property type="match status" value="1"/>
</dbReference>
<organism evidence="4 5">
    <name type="scientific">Vreelandella titanicae</name>
    <dbReference type="NCBI Taxonomy" id="664683"/>
    <lineage>
        <taxon>Bacteria</taxon>
        <taxon>Pseudomonadati</taxon>
        <taxon>Pseudomonadota</taxon>
        <taxon>Gammaproteobacteria</taxon>
        <taxon>Oceanospirillales</taxon>
        <taxon>Halomonadaceae</taxon>
        <taxon>Vreelandella</taxon>
    </lineage>
</organism>
<sequence length="1737" mass="183968">MANNLTLSVTLTGDNRQLSGTLKDAQGDVREFSTTTERESKKAETALEKPGRQAATVSDHLRETQREARTFGTETDRSSRQATQALAQTGDQAQTVTGHLDQMRGVAVAVGVAMATMGVREFVADTYAAVSSSQQLQASLKTVTGSIENASTAWNTLLGFAAETPFTLDQSVQAFIRMQSLGLNPSLEALRSYGNTASAMGKDMMQMVEAVADATTGEFERLKEFGIRASKEGEQISFTFQGVTTTVANSATAISQYLQQIGENQFAGAMGDQMDTLSGKASNLEDTVYQFYLAIGEAGATEVFESTLANASNTVQFLTDNIDTLASGAEIMAVLIGGRVVVALANVTAAKLVATQQTIAYQLALARMAGVSGTAAASQTALAGATRAASGAMMLLGGPAGAVALAGLAIYTFRDELGLTVPQIDANTTAVNKLTNGLDDMNQAAAQLTLTSLVGQLAEVRAQAEVTAEAFTKVGQIEGDGGGGFLGVDVTAQTDAVRELGETSNATQQEAANLEAAIALVEGRIGQLGERNREVTPTVTEIGDASETTAAKTSELTKATAAQADALEELYNRLRPGRREVVELADDMRTLTLAIATGTGNVAENIQMIGLLQQQYIEAQNDTDELAAKTVDAAFTMEGAWDEVRLNGLRRLDDGFVSLWEGAIDGSLNAGELMKRALAQTLAEMAHMAITRPITVQLATSMGFGGSGAGAQQGSGGFNMGSLKSGWDTVSGLWGGGSAASTAATGYTGALGTATSTGYGGALGSAVSGAASAGGGFMGAASAAAPWLAGGMLVDEVLGLGIVDGIVSGISGLFGGGKTPFSGRFGTTGSIGSGTFEHQDDGEFYGQSALGYTGFLNQGTERLQRAGTGSKDWAAELTTASVEMDNLVASIAQTPEELEAMRSAVQGLQTSSRSAADIIDFALNERPRAALDALGGQFGEFVRGLSGGIAEVVQQAQLGQQAHTVLAGSMDRLNLQFNATSAGAYQAASNIAEYAGGVNQLTQLQDQYYQAYFSEAERAANLQADLAESLNAMGLALPANEAGFRALVEAQNQNTDSGARNYVQLLQLSGAFDQLQDMLGQTDTGVRSFTDELSAARDALATAEDQTRRAYEVFSNQAFDQQIELLNLMGDAEGALALERERELATIDESLRPTQERIWAIQDEITAQQNATAAARNYQRELVSVRDQLNQQFAQNAGWLDQQQATSGTPETNLATAQEQLARQLVLAENGDRDALQGITQYADRVLEANRAFNASSAAGQRIQEDVYAAIQALPESISAEQYLAEEIRDALQSVVISAMPSDERLAVELSRELTRLDTNQLTVAQVRTTLSPLASDAEIGRLISQVDKNGDGIITEQELANQRLSGLAGGIGAALKPMFDGIDLDASGLIDWNEFYGAFAGMASDAELQRIFQKLDTDGSGTISRLEALNRSNEGTEDNTQSLEEQARDQLRELNGLVSEMTRSTDQFVGLNSTMVSLRDSINALGVAQADIARIEKERAAAEDLARKRLDAERQKSYMTAEIAKSSQIIEEARGNLSANQIANLDGFVHSNAAQGPTAAMDQSDWQRIRDNIQNNPNASLDVKQYVTHLAATLLREENIKELNKIIDGSHSSGLWNVPFDGYVAELHRDEMVVPAQTAGRLRDLPDRAPSMGAMSLPSFPLLGNNDVLETLRDLKREVAELRRDSAQLQSESNKHLAAANNQRGAAAKGQIGAIERGNKMLKRMDDDKRLEAAKR</sequence>
<feature type="domain" description="EF-hand" evidence="3">
    <location>
        <begin position="1335"/>
        <end position="1370"/>
    </location>
</feature>
<evidence type="ECO:0000313" key="5">
    <source>
        <dbReference type="Proteomes" id="UP000317288"/>
    </source>
</evidence>
<evidence type="ECO:0000256" key="2">
    <source>
        <dbReference type="SAM" id="MobiDB-lite"/>
    </source>
</evidence>
<feature type="domain" description="EF-hand" evidence="3">
    <location>
        <begin position="1404"/>
        <end position="1439"/>
    </location>
</feature>
<dbReference type="PROSITE" id="PS50222">
    <property type="entry name" value="EF_HAND_2"/>
    <property type="match status" value="2"/>
</dbReference>
<feature type="region of interest" description="Disordered" evidence="2">
    <location>
        <begin position="28"/>
        <end position="55"/>
    </location>
</feature>
<dbReference type="SUPFAM" id="SSF47473">
    <property type="entry name" value="EF-hand"/>
    <property type="match status" value="1"/>
</dbReference>
<reference evidence="4 5" key="1">
    <citation type="submission" date="2019-07" db="EMBL/GenBank/DDBJ databases">
        <title>Diversity of Bacteria from Kongsfjorden, Arctic.</title>
        <authorList>
            <person name="Yu Y."/>
        </authorList>
    </citation>
    <scope>NUCLEOTIDE SEQUENCE [LARGE SCALE GENOMIC DNA]</scope>
    <source>
        <strain evidence="4 5">SM1922</strain>
    </source>
</reference>
<dbReference type="InterPro" id="IPR018247">
    <property type="entry name" value="EF_Hand_1_Ca_BS"/>
</dbReference>